<sequence length="451" mass="47833">MNTLPKLTGAKRVLVIGGGAAGLLAAGRAAELGAQVILLERMEAPGKKLLITGKGRCNITNTAPLKEFLAAFGPNGRFLYGAFHRFFRDQLLDFFRRRGVETESERGGRVFPVSHNAADVVNALVSHAREHGAEIRPNSRVRSIDRDSRGIRGVKLESGEFIPAEAVILAAGGASYPATGSAGDGFSLAEKAGHRINPLYPALVPLVIKEIGFAVACQGVALKNIRLTAFACEKASIPDITIEHDYGRGTGWEKPPPKVIESRFGEMLFTHFGIGGPITLLMSQAVARALDAGPVSVHIDLKPALSKKELDARLQREFAAYPRRQLPAILRELLPEKMVEVVAGISGIPLGRTAANFTAGDRRDLVKLLKGLAFEVRSTLPLGAAMVTAGGVELAEIDPKTMASKLVPGLYLAGEVLDLDADTGGFNLQAAFSTGWVAGEAAAKTASVDHA</sequence>
<feature type="domain" description="RsdA/BaiN/AoA(So)-like insert" evidence="5">
    <location>
        <begin position="260"/>
        <end position="387"/>
    </location>
</feature>
<dbReference type="Pfam" id="PF22780">
    <property type="entry name" value="HI0933_like_1st"/>
    <property type="match status" value="1"/>
</dbReference>
<organism evidence="6 7">
    <name type="scientific">Dehalogenimonas alkenigignens</name>
    <dbReference type="NCBI Taxonomy" id="1217799"/>
    <lineage>
        <taxon>Bacteria</taxon>
        <taxon>Bacillati</taxon>
        <taxon>Chloroflexota</taxon>
        <taxon>Dehalococcoidia</taxon>
        <taxon>Dehalococcoidales</taxon>
        <taxon>Dehalococcoidaceae</taxon>
        <taxon>Dehalogenimonas</taxon>
    </lineage>
</organism>
<dbReference type="EMBL" id="LFDV01000002">
    <property type="protein sequence ID" value="KTB49046.1"/>
    <property type="molecule type" value="Genomic_DNA"/>
</dbReference>
<comment type="cofactor">
    <cofactor evidence="1">
        <name>FAD</name>
        <dbReference type="ChEBI" id="CHEBI:57692"/>
    </cofactor>
</comment>
<dbReference type="AlphaFoldDB" id="A0A0W0GKE4"/>
<accession>A0A0W0GKE4</accession>
<dbReference type="PANTHER" id="PTHR42887">
    <property type="entry name" value="OS12G0638800 PROTEIN"/>
    <property type="match status" value="1"/>
</dbReference>
<evidence type="ECO:0000313" key="6">
    <source>
        <dbReference type="EMBL" id="KTB49046.1"/>
    </source>
</evidence>
<dbReference type="SUPFAM" id="SSF51905">
    <property type="entry name" value="FAD/NAD(P)-binding domain"/>
    <property type="match status" value="1"/>
</dbReference>
<dbReference type="InterPro" id="IPR055178">
    <property type="entry name" value="RsdA/BaiN/AoA(So)-like_dom"/>
</dbReference>
<dbReference type="PATRIC" id="fig|1217799.6.peg.1949"/>
<dbReference type="PANTHER" id="PTHR42887:SF2">
    <property type="entry name" value="OS12G0638800 PROTEIN"/>
    <property type="match status" value="1"/>
</dbReference>
<evidence type="ECO:0000256" key="2">
    <source>
        <dbReference type="ARBA" id="ARBA00022630"/>
    </source>
</evidence>
<protein>
    <submittedName>
        <fullName evidence="6">Flavoprotein, HI0933 family</fullName>
    </submittedName>
</protein>
<name>A0A0W0GKE4_9CHLR</name>
<dbReference type="InterPro" id="IPR036188">
    <property type="entry name" value="FAD/NAD-bd_sf"/>
</dbReference>
<evidence type="ECO:0000256" key="1">
    <source>
        <dbReference type="ARBA" id="ARBA00001974"/>
    </source>
</evidence>
<dbReference type="PRINTS" id="PR00411">
    <property type="entry name" value="PNDRDTASEI"/>
</dbReference>
<proteinExistence type="predicted"/>
<comment type="caution">
    <text evidence="6">The sequence shown here is derived from an EMBL/GenBank/DDBJ whole genome shotgun (WGS) entry which is preliminary data.</text>
</comment>
<dbReference type="Gene3D" id="3.50.50.60">
    <property type="entry name" value="FAD/NAD(P)-binding domain"/>
    <property type="match status" value="1"/>
</dbReference>
<keyword evidence="7" id="KW-1185">Reference proteome</keyword>
<gene>
    <name evidence="6" type="ORF">DEALK_18940</name>
</gene>
<evidence type="ECO:0000259" key="5">
    <source>
        <dbReference type="Pfam" id="PF22780"/>
    </source>
</evidence>
<dbReference type="InterPro" id="IPR057661">
    <property type="entry name" value="RsdA/BaiN/AoA(So)_Rossmann"/>
</dbReference>
<feature type="domain" description="RsdA/BaiN/AoA(So)-like Rossmann fold-like" evidence="4">
    <location>
        <begin position="12"/>
        <end position="440"/>
    </location>
</feature>
<evidence type="ECO:0000256" key="3">
    <source>
        <dbReference type="ARBA" id="ARBA00022827"/>
    </source>
</evidence>
<dbReference type="OrthoDB" id="9773233at2"/>
<dbReference type="Gene3D" id="1.10.8.260">
    <property type="entry name" value="HI0933 insert domain-like"/>
    <property type="match status" value="1"/>
</dbReference>
<keyword evidence="2" id="KW-0285">Flavoprotein</keyword>
<dbReference type="Gene3D" id="2.40.30.10">
    <property type="entry name" value="Translation factors"/>
    <property type="match status" value="1"/>
</dbReference>
<dbReference type="InterPro" id="IPR023166">
    <property type="entry name" value="BaiN-like_dom_sf"/>
</dbReference>
<dbReference type="NCBIfam" id="TIGR00275">
    <property type="entry name" value="aminoacetone oxidase family FAD-binding enzyme"/>
    <property type="match status" value="2"/>
</dbReference>
<dbReference type="RefSeq" id="WP_058439946.1">
    <property type="nucleotide sequence ID" value="NZ_KQ758903.1"/>
</dbReference>
<evidence type="ECO:0000259" key="4">
    <source>
        <dbReference type="Pfam" id="PF03486"/>
    </source>
</evidence>
<dbReference type="PRINTS" id="PR00368">
    <property type="entry name" value="FADPNR"/>
</dbReference>
<dbReference type="SUPFAM" id="SSF160996">
    <property type="entry name" value="HI0933 insert domain-like"/>
    <property type="match status" value="1"/>
</dbReference>
<reference evidence="6 7" key="1">
    <citation type="submission" date="2015-06" db="EMBL/GenBank/DDBJ databases">
        <title>Genome sequence of the organohalide-respiring Dehalogenimonas alkenigignens type strain (IP3-3T).</title>
        <authorList>
            <person name="Key T.A."/>
            <person name="Richmond D.P."/>
            <person name="Bowman K.S."/>
            <person name="Cho Y.-J."/>
            <person name="Chun J."/>
            <person name="da Costa M.S."/>
            <person name="Rainey F.A."/>
            <person name="Moe W.M."/>
        </authorList>
    </citation>
    <scope>NUCLEOTIDE SEQUENCE [LARGE SCALE GENOMIC DNA]</scope>
    <source>
        <strain evidence="6 7">IP3-3</strain>
    </source>
</reference>
<dbReference type="Proteomes" id="UP000053947">
    <property type="component" value="Unassembled WGS sequence"/>
</dbReference>
<evidence type="ECO:0000313" key="7">
    <source>
        <dbReference type="Proteomes" id="UP000053947"/>
    </source>
</evidence>
<dbReference type="Pfam" id="PF03486">
    <property type="entry name" value="HI0933_like"/>
    <property type="match status" value="1"/>
</dbReference>
<dbReference type="InterPro" id="IPR004792">
    <property type="entry name" value="BaiN-like"/>
</dbReference>
<dbReference type="STRING" id="1217799.DEALK_18940"/>
<keyword evidence="3" id="KW-0274">FAD</keyword>